<feature type="compositionally biased region" description="Low complexity" evidence="1">
    <location>
        <begin position="135"/>
        <end position="184"/>
    </location>
</feature>
<name>A0A0M3JKW2_ANISI</name>
<dbReference type="AlphaFoldDB" id="A0A0M3JKW2"/>
<feature type="compositionally biased region" description="Polar residues" evidence="1">
    <location>
        <begin position="191"/>
        <end position="210"/>
    </location>
</feature>
<protein>
    <submittedName>
        <fullName evidence="2">Flocculation protein FLO11-like</fullName>
    </submittedName>
</protein>
<feature type="compositionally biased region" description="Low complexity" evidence="1">
    <location>
        <begin position="40"/>
        <end position="52"/>
    </location>
</feature>
<feature type="compositionally biased region" description="Polar residues" evidence="1">
    <location>
        <begin position="53"/>
        <end position="65"/>
    </location>
</feature>
<feature type="compositionally biased region" description="Polar residues" evidence="1">
    <location>
        <begin position="1"/>
        <end position="10"/>
    </location>
</feature>
<proteinExistence type="predicted"/>
<feature type="compositionally biased region" description="Low complexity" evidence="1">
    <location>
        <begin position="83"/>
        <end position="107"/>
    </location>
</feature>
<feature type="compositionally biased region" description="Low complexity" evidence="1">
    <location>
        <begin position="114"/>
        <end position="127"/>
    </location>
</feature>
<dbReference type="WBParaSite" id="ASIM_0000828801-mRNA-1">
    <property type="protein sequence ID" value="ASIM_0000828801-mRNA-1"/>
    <property type="gene ID" value="ASIM_0000828801"/>
</dbReference>
<sequence>LSPKDASSSMDGVAEHSKLATSLPETSQSTGIETETTGVSPTEAPTTASATSVGTSETSAVSETLESFEGTSAPFPYPEKSSESTAVSVESTELIATTTSSSSIGSSRFDEAESFGFSTTETTMTGTSERRESLESSTLLSQLPEEPTEVVVTIPFETTEPTTLLETSGFSSSSLSTETPAGSSEPAATPLSESATTEESPQPTIPFETT</sequence>
<feature type="region of interest" description="Disordered" evidence="1">
    <location>
        <begin position="1"/>
        <end position="210"/>
    </location>
</feature>
<accession>A0A0M3JKW2</accession>
<evidence type="ECO:0000313" key="2">
    <source>
        <dbReference type="WBParaSite" id="ASIM_0000828801-mRNA-1"/>
    </source>
</evidence>
<organism evidence="2">
    <name type="scientific">Anisakis simplex</name>
    <name type="common">Herring worm</name>
    <dbReference type="NCBI Taxonomy" id="6269"/>
    <lineage>
        <taxon>Eukaryota</taxon>
        <taxon>Metazoa</taxon>
        <taxon>Ecdysozoa</taxon>
        <taxon>Nematoda</taxon>
        <taxon>Chromadorea</taxon>
        <taxon>Rhabditida</taxon>
        <taxon>Spirurina</taxon>
        <taxon>Ascaridomorpha</taxon>
        <taxon>Ascaridoidea</taxon>
        <taxon>Anisakidae</taxon>
        <taxon>Anisakis</taxon>
        <taxon>Anisakis simplex complex</taxon>
    </lineage>
</organism>
<evidence type="ECO:0000256" key="1">
    <source>
        <dbReference type="SAM" id="MobiDB-lite"/>
    </source>
</evidence>
<reference evidence="2" key="1">
    <citation type="submission" date="2017-02" db="UniProtKB">
        <authorList>
            <consortium name="WormBaseParasite"/>
        </authorList>
    </citation>
    <scope>IDENTIFICATION</scope>
</reference>
<feature type="compositionally biased region" description="Polar residues" evidence="1">
    <location>
        <begin position="19"/>
        <end position="39"/>
    </location>
</feature>